<name>A0AA38KV87_9AGAR</name>
<dbReference type="Proteomes" id="UP001163798">
    <property type="component" value="Unassembled WGS sequence"/>
</dbReference>
<organism evidence="3 4">
    <name type="scientific">Lentinula aff. detonsa</name>
    <dbReference type="NCBI Taxonomy" id="2804958"/>
    <lineage>
        <taxon>Eukaryota</taxon>
        <taxon>Fungi</taxon>
        <taxon>Dikarya</taxon>
        <taxon>Basidiomycota</taxon>
        <taxon>Agaricomycotina</taxon>
        <taxon>Agaricomycetes</taxon>
        <taxon>Agaricomycetidae</taxon>
        <taxon>Agaricales</taxon>
        <taxon>Marasmiineae</taxon>
        <taxon>Omphalotaceae</taxon>
        <taxon>Lentinula</taxon>
    </lineage>
</organism>
<dbReference type="EMBL" id="MU793411">
    <property type="protein sequence ID" value="KAJ3783627.1"/>
    <property type="molecule type" value="Genomic_DNA"/>
</dbReference>
<evidence type="ECO:0000313" key="4">
    <source>
        <dbReference type="Proteomes" id="UP001163798"/>
    </source>
</evidence>
<keyword evidence="2" id="KW-0812">Transmembrane</keyword>
<keyword evidence="2" id="KW-1133">Transmembrane helix</keyword>
<dbReference type="AlphaFoldDB" id="A0AA38KV87"/>
<evidence type="ECO:0000256" key="1">
    <source>
        <dbReference type="SAM" id="MobiDB-lite"/>
    </source>
</evidence>
<keyword evidence="4" id="KW-1185">Reference proteome</keyword>
<reference evidence="3" key="1">
    <citation type="submission" date="2022-08" db="EMBL/GenBank/DDBJ databases">
        <authorList>
            <consortium name="DOE Joint Genome Institute"/>
            <person name="Min B."/>
            <person name="Riley R."/>
            <person name="Sierra-Patev S."/>
            <person name="Naranjo-Ortiz M."/>
            <person name="Looney B."/>
            <person name="Konkel Z."/>
            <person name="Slot J.C."/>
            <person name="Sakamoto Y."/>
            <person name="Steenwyk J.L."/>
            <person name="Rokas A."/>
            <person name="Carro J."/>
            <person name="Camarero S."/>
            <person name="Ferreira P."/>
            <person name="Molpeceres G."/>
            <person name="Ruiz-Duenas F.J."/>
            <person name="Serrano A."/>
            <person name="Henrissat B."/>
            <person name="Drula E."/>
            <person name="Hughes K.W."/>
            <person name="Mata J.L."/>
            <person name="Ishikawa N.K."/>
            <person name="Vargas-Isla R."/>
            <person name="Ushijima S."/>
            <person name="Smith C.A."/>
            <person name="Ahrendt S."/>
            <person name="Andreopoulos W."/>
            <person name="He G."/>
            <person name="Labutti K."/>
            <person name="Lipzen A."/>
            <person name="Ng V."/>
            <person name="Sandor L."/>
            <person name="Barry K."/>
            <person name="Martinez A.T."/>
            <person name="Xiao Y."/>
            <person name="Gibbons J.G."/>
            <person name="Terashima K."/>
            <person name="Hibbett D.S."/>
            <person name="Grigoriev I.V."/>
        </authorList>
    </citation>
    <scope>NUCLEOTIDE SEQUENCE</scope>
    <source>
        <strain evidence="3">TFB10291</strain>
    </source>
</reference>
<protein>
    <submittedName>
        <fullName evidence="3">Uncharacterized protein</fullName>
    </submittedName>
</protein>
<comment type="caution">
    <text evidence="3">The sequence shown here is derived from an EMBL/GenBank/DDBJ whole genome shotgun (WGS) entry which is preliminary data.</text>
</comment>
<accession>A0AA38KV87</accession>
<evidence type="ECO:0000256" key="2">
    <source>
        <dbReference type="SAM" id="Phobius"/>
    </source>
</evidence>
<keyword evidence="2" id="KW-0472">Membrane</keyword>
<feature type="compositionally biased region" description="Basic and acidic residues" evidence="1">
    <location>
        <begin position="43"/>
        <end position="52"/>
    </location>
</feature>
<gene>
    <name evidence="3" type="ORF">GGU10DRAFT_334602</name>
</gene>
<feature type="region of interest" description="Disordered" evidence="1">
    <location>
        <begin position="43"/>
        <end position="67"/>
    </location>
</feature>
<evidence type="ECO:0000313" key="3">
    <source>
        <dbReference type="EMBL" id="KAJ3783627.1"/>
    </source>
</evidence>
<feature type="transmembrane region" description="Helical" evidence="2">
    <location>
        <begin position="6"/>
        <end position="24"/>
    </location>
</feature>
<sequence length="118" mass="13821">MELDMAQLFVVVIIEAIMESFLIIPSRRRLIRAWQLIKEKREREREREREAWRCTNDGKNSKDENHQLGGGDELHIIIFGNELKLSGCRTKTQKEVRVFVSSQLEESSTSKALYNSRV</sequence>
<proteinExistence type="predicted"/>